<dbReference type="AlphaFoldDB" id="K3YKB8"/>
<feature type="compositionally biased region" description="Low complexity" evidence="1">
    <location>
        <begin position="92"/>
        <end position="104"/>
    </location>
</feature>
<dbReference type="InParanoid" id="K3YKB8"/>
<evidence type="ECO:0000256" key="1">
    <source>
        <dbReference type="SAM" id="MobiDB-lite"/>
    </source>
</evidence>
<reference evidence="3" key="1">
    <citation type="journal article" date="2012" name="Nat. Biotechnol.">
        <title>Reference genome sequence of the model plant Setaria.</title>
        <authorList>
            <person name="Bennetzen J.L."/>
            <person name="Schmutz J."/>
            <person name="Wang H."/>
            <person name="Percifield R."/>
            <person name="Hawkins J."/>
            <person name="Pontaroli A.C."/>
            <person name="Estep M."/>
            <person name="Feng L."/>
            <person name="Vaughn J.N."/>
            <person name="Grimwood J."/>
            <person name="Jenkins J."/>
            <person name="Barry K."/>
            <person name="Lindquist E."/>
            <person name="Hellsten U."/>
            <person name="Deshpande S."/>
            <person name="Wang X."/>
            <person name="Wu X."/>
            <person name="Mitros T."/>
            <person name="Triplett J."/>
            <person name="Yang X."/>
            <person name="Ye C.Y."/>
            <person name="Mauro-Herrera M."/>
            <person name="Wang L."/>
            <person name="Li P."/>
            <person name="Sharma M."/>
            <person name="Sharma R."/>
            <person name="Ronald P.C."/>
            <person name="Panaud O."/>
            <person name="Kellogg E.A."/>
            <person name="Brutnell T.P."/>
            <person name="Doust A.N."/>
            <person name="Tuskan G.A."/>
            <person name="Rokhsar D."/>
            <person name="Devos K.M."/>
        </authorList>
    </citation>
    <scope>NUCLEOTIDE SEQUENCE [LARGE SCALE GENOMIC DNA]</scope>
    <source>
        <strain evidence="3">cv. Yugu1</strain>
    </source>
</reference>
<reference evidence="2" key="2">
    <citation type="submission" date="2018-08" db="UniProtKB">
        <authorList>
            <consortium name="EnsemblPlants"/>
        </authorList>
    </citation>
    <scope>IDENTIFICATION</scope>
    <source>
        <strain evidence="2">Yugu1</strain>
    </source>
</reference>
<feature type="compositionally biased region" description="Basic and acidic residues" evidence="1">
    <location>
        <begin position="79"/>
        <end position="91"/>
    </location>
</feature>
<dbReference type="HOGENOM" id="CLU_2125406_0_0_1"/>
<organism evidence="2 3">
    <name type="scientific">Setaria italica</name>
    <name type="common">Foxtail millet</name>
    <name type="synonym">Panicum italicum</name>
    <dbReference type="NCBI Taxonomy" id="4555"/>
    <lineage>
        <taxon>Eukaryota</taxon>
        <taxon>Viridiplantae</taxon>
        <taxon>Streptophyta</taxon>
        <taxon>Embryophyta</taxon>
        <taxon>Tracheophyta</taxon>
        <taxon>Spermatophyta</taxon>
        <taxon>Magnoliopsida</taxon>
        <taxon>Liliopsida</taxon>
        <taxon>Poales</taxon>
        <taxon>Poaceae</taxon>
        <taxon>PACMAD clade</taxon>
        <taxon>Panicoideae</taxon>
        <taxon>Panicodae</taxon>
        <taxon>Paniceae</taxon>
        <taxon>Cenchrinae</taxon>
        <taxon>Setaria</taxon>
    </lineage>
</organism>
<dbReference type="Proteomes" id="UP000004995">
    <property type="component" value="Unassembled WGS sequence"/>
</dbReference>
<accession>K3YKB8</accession>
<dbReference type="EnsemblPlants" id="KQL00671">
    <property type="protein sequence ID" value="KQL00671"/>
    <property type="gene ID" value="SETIT_014687mg"/>
</dbReference>
<evidence type="ECO:0000313" key="2">
    <source>
        <dbReference type="EnsemblPlants" id="KQL00671"/>
    </source>
</evidence>
<feature type="region of interest" description="Disordered" evidence="1">
    <location>
        <begin position="17"/>
        <end position="45"/>
    </location>
</feature>
<protein>
    <submittedName>
        <fullName evidence="2">Uncharacterized protein</fullName>
    </submittedName>
</protein>
<sequence length="114" mass="12429">MHSALARYSCLVRLQGEEATSRHEDGRARAPPAHSPSSTARPREQEFMAARAEARGLVGGVEPHQVEAVRAEEEEEERGVDAEQRRVRGREATAATATTYTDAAGGKQSRRLCS</sequence>
<dbReference type="EMBL" id="AGNK02003542">
    <property type="status" value="NOT_ANNOTATED_CDS"/>
    <property type="molecule type" value="Genomic_DNA"/>
</dbReference>
<dbReference type="Gramene" id="KQL00671">
    <property type="protein sequence ID" value="KQL00671"/>
    <property type="gene ID" value="SETIT_014687mg"/>
</dbReference>
<name>K3YKB8_SETIT</name>
<proteinExistence type="predicted"/>
<evidence type="ECO:0000313" key="3">
    <source>
        <dbReference type="Proteomes" id="UP000004995"/>
    </source>
</evidence>
<feature type="compositionally biased region" description="Basic and acidic residues" evidence="1">
    <location>
        <begin position="17"/>
        <end position="28"/>
    </location>
</feature>
<feature type="region of interest" description="Disordered" evidence="1">
    <location>
        <begin position="68"/>
        <end position="114"/>
    </location>
</feature>
<keyword evidence="3" id="KW-1185">Reference proteome</keyword>